<sequence>MPNSHQYHIKILIGTVQGTVENYETTINQQQYDKIEIQKQQIVIATASKLKSVVILRDSPIEYLDVIVEQQIHVTRICSGCKGLYFVLSKEDLKVEQVLLAGDGTEDVDQLMQIVRDASHAGPQFSKAIQKLNELSEHDKYIFTFSDQPQVLVSQSGICDVLPITEQSQNNSSTLEDLISPLNANNTELTDKVQLSLSQTLDIKGLLSPKSPRSIISPNQIDQSIFGEHQLDEITENEGEMRQAVAALKIEKELRLSLEGKNQEMQQELNKLRIYHNEIVKETHHLRENYLIEHLEKVKIQTEAKQAQARSKQQLIVAWNRGINTRRDNFIGQIEFARTS</sequence>
<dbReference type="EMBL" id="SNRW01027728">
    <property type="protein sequence ID" value="KAA6359902.1"/>
    <property type="molecule type" value="Genomic_DNA"/>
</dbReference>
<feature type="coiled-coil region" evidence="1">
    <location>
        <begin position="248"/>
        <end position="282"/>
    </location>
</feature>
<proteinExistence type="predicted"/>
<comment type="caution">
    <text evidence="2">The sequence shown here is derived from an EMBL/GenBank/DDBJ whole genome shotgun (WGS) entry which is preliminary data.</text>
</comment>
<keyword evidence="1" id="KW-0175">Coiled coil</keyword>
<protein>
    <submittedName>
        <fullName evidence="2">Uncharacterized protein</fullName>
    </submittedName>
</protein>
<organism evidence="2 3">
    <name type="scientific">Streblomastix strix</name>
    <dbReference type="NCBI Taxonomy" id="222440"/>
    <lineage>
        <taxon>Eukaryota</taxon>
        <taxon>Metamonada</taxon>
        <taxon>Preaxostyla</taxon>
        <taxon>Oxymonadida</taxon>
        <taxon>Streblomastigidae</taxon>
        <taxon>Streblomastix</taxon>
    </lineage>
</organism>
<gene>
    <name evidence="2" type="ORF">EZS28_044571</name>
</gene>
<reference evidence="2 3" key="1">
    <citation type="submission" date="2019-03" db="EMBL/GenBank/DDBJ databases">
        <title>Single cell metagenomics reveals metabolic interactions within the superorganism composed of flagellate Streblomastix strix and complex community of Bacteroidetes bacteria on its surface.</title>
        <authorList>
            <person name="Treitli S.C."/>
            <person name="Kolisko M."/>
            <person name="Husnik F."/>
            <person name="Keeling P."/>
            <person name="Hampl V."/>
        </authorList>
    </citation>
    <scope>NUCLEOTIDE SEQUENCE [LARGE SCALE GENOMIC DNA]</scope>
    <source>
        <strain evidence="2">ST1C</strain>
    </source>
</reference>
<evidence type="ECO:0000256" key="1">
    <source>
        <dbReference type="SAM" id="Coils"/>
    </source>
</evidence>
<dbReference type="Proteomes" id="UP000324800">
    <property type="component" value="Unassembled WGS sequence"/>
</dbReference>
<name>A0A5J4TPQ9_9EUKA</name>
<accession>A0A5J4TPQ9</accession>
<evidence type="ECO:0000313" key="3">
    <source>
        <dbReference type="Proteomes" id="UP000324800"/>
    </source>
</evidence>
<feature type="non-terminal residue" evidence="2">
    <location>
        <position position="340"/>
    </location>
</feature>
<evidence type="ECO:0000313" key="2">
    <source>
        <dbReference type="EMBL" id="KAA6359902.1"/>
    </source>
</evidence>
<dbReference type="AlphaFoldDB" id="A0A5J4TPQ9"/>